<dbReference type="InterPro" id="IPR050259">
    <property type="entry name" value="SDR"/>
</dbReference>
<proteinExistence type="inferred from homology"/>
<dbReference type="AlphaFoldDB" id="A0A382MD91"/>
<reference evidence="5" key="1">
    <citation type="submission" date="2018-05" db="EMBL/GenBank/DDBJ databases">
        <authorList>
            <person name="Lanie J.A."/>
            <person name="Ng W.-L."/>
            <person name="Kazmierczak K.M."/>
            <person name="Andrzejewski T.M."/>
            <person name="Davidsen T.M."/>
            <person name="Wayne K.J."/>
            <person name="Tettelin H."/>
            <person name="Glass J.I."/>
            <person name="Rusch D."/>
            <person name="Podicherti R."/>
            <person name="Tsui H.-C.T."/>
            <person name="Winkler M.E."/>
        </authorList>
    </citation>
    <scope>NUCLEOTIDE SEQUENCE</scope>
</reference>
<dbReference type="PRINTS" id="PR00080">
    <property type="entry name" value="SDRFAMILY"/>
</dbReference>
<dbReference type="InterPro" id="IPR002347">
    <property type="entry name" value="SDR_fam"/>
</dbReference>
<dbReference type="NCBIfam" id="NF009466">
    <property type="entry name" value="PRK12826.1-2"/>
    <property type="match status" value="1"/>
</dbReference>
<evidence type="ECO:0000313" key="5">
    <source>
        <dbReference type="EMBL" id="SVC45201.1"/>
    </source>
</evidence>
<dbReference type="Gene3D" id="3.40.50.720">
    <property type="entry name" value="NAD(P)-binding Rossmann-like Domain"/>
    <property type="match status" value="1"/>
</dbReference>
<dbReference type="Pfam" id="PF13561">
    <property type="entry name" value="adh_short_C2"/>
    <property type="match status" value="1"/>
</dbReference>
<evidence type="ECO:0000256" key="2">
    <source>
        <dbReference type="ARBA" id="ARBA00022857"/>
    </source>
</evidence>
<evidence type="ECO:0000256" key="1">
    <source>
        <dbReference type="ARBA" id="ARBA00006484"/>
    </source>
</evidence>
<dbReference type="GO" id="GO:0004316">
    <property type="term" value="F:3-oxoacyl-[acyl-carrier-protein] reductase (NADPH) activity"/>
    <property type="evidence" value="ECO:0007669"/>
    <property type="project" value="InterPro"/>
</dbReference>
<dbReference type="NCBIfam" id="NF005559">
    <property type="entry name" value="PRK07231.1"/>
    <property type="match status" value="1"/>
</dbReference>
<dbReference type="EMBL" id="UINC01091991">
    <property type="protein sequence ID" value="SVC45201.1"/>
    <property type="molecule type" value="Genomic_DNA"/>
</dbReference>
<evidence type="ECO:0000259" key="4">
    <source>
        <dbReference type="SMART" id="SM00822"/>
    </source>
</evidence>
<feature type="domain" description="Ketoreductase" evidence="4">
    <location>
        <begin position="11"/>
        <end position="188"/>
    </location>
</feature>
<dbReference type="InterPro" id="IPR020904">
    <property type="entry name" value="Sc_DH/Rdtase_CS"/>
</dbReference>
<dbReference type="InterPro" id="IPR057326">
    <property type="entry name" value="KR_dom"/>
</dbReference>
<dbReference type="CDD" id="cd05333">
    <property type="entry name" value="BKR_SDR_c"/>
    <property type="match status" value="1"/>
</dbReference>
<comment type="similarity">
    <text evidence="1">Belongs to the short-chain dehydrogenases/reductases (SDR) family.</text>
</comment>
<dbReference type="GO" id="GO:0006633">
    <property type="term" value="P:fatty acid biosynthetic process"/>
    <property type="evidence" value="ECO:0007669"/>
    <property type="project" value="InterPro"/>
</dbReference>
<dbReference type="PANTHER" id="PTHR42879">
    <property type="entry name" value="3-OXOACYL-(ACYL-CARRIER-PROTEIN) REDUCTASE"/>
    <property type="match status" value="1"/>
</dbReference>
<dbReference type="SUPFAM" id="SSF51735">
    <property type="entry name" value="NAD(P)-binding Rossmann-fold domains"/>
    <property type="match status" value="1"/>
</dbReference>
<keyword evidence="2" id="KW-0521">NADP</keyword>
<dbReference type="InterPro" id="IPR036291">
    <property type="entry name" value="NAD(P)-bd_dom_sf"/>
</dbReference>
<dbReference type="GO" id="GO:0051287">
    <property type="term" value="F:NAD binding"/>
    <property type="evidence" value="ECO:0007669"/>
    <property type="project" value="InterPro"/>
</dbReference>
<dbReference type="PROSITE" id="PS00061">
    <property type="entry name" value="ADH_SHORT"/>
    <property type="match status" value="1"/>
</dbReference>
<keyword evidence="3" id="KW-0560">Oxidoreductase</keyword>
<dbReference type="InterPro" id="IPR011284">
    <property type="entry name" value="3oxo_ACP_reduc"/>
</dbReference>
<dbReference type="PRINTS" id="PR00081">
    <property type="entry name" value="GDHRDH"/>
</dbReference>
<protein>
    <recommendedName>
        <fullName evidence="4">Ketoreductase domain-containing protein</fullName>
    </recommendedName>
</protein>
<dbReference type="NCBIfam" id="TIGR01830">
    <property type="entry name" value="3oxo_ACP_reduc"/>
    <property type="match status" value="1"/>
</dbReference>
<organism evidence="5">
    <name type="scientific">marine metagenome</name>
    <dbReference type="NCBI Taxonomy" id="408172"/>
    <lineage>
        <taxon>unclassified sequences</taxon>
        <taxon>metagenomes</taxon>
        <taxon>ecological metagenomes</taxon>
    </lineage>
</organism>
<sequence length="249" mass="25909">MGESINELAGKVALVTGGSRGIGLAVAHELARAGGTVAVLSRNAEVASATAQDLEGERRRGYNCDVSVTEGVSFTTDQVVNDLGPIDVLVNNAGITRDNIFLRMKEKEWDEVLAVNLKGAFNTTRAVARSMMKRRSGVIVNITSVVGLAGNAGQVNYSASKAGLVGFTKSIAKELASRGVRCNAIAPGFIATDMTAALPDATVKELQAQIPLGCFGEPEDIAKLVRFLAGPAGRYITGQVIAVDGGMAM</sequence>
<accession>A0A382MD91</accession>
<name>A0A382MD91_9ZZZZ</name>
<dbReference type="PANTHER" id="PTHR42879:SF2">
    <property type="entry name" value="3-OXOACYL-[ACYL-CARRIER-PROTEIN] REDUCTASE FABG"/>
    <property type="match status" value="1"/>
</dbReference>
<dbReference type="SMART" id="SM00822">
    <property type="entry name" value="PKS_KR"/>
    <property type="match status" value="1"/>
</dbReference>
<gene>
    <name evidence="5" type="ORF">METZ01_LOCUS298055</name>
</gene>
<dbReference type="FunFam" id="3.40.50.720:FF:000115">
    <property type="entry name" value="3-oxoacyl-[acyl-carrier-protein] reductase FabG"/>
    <property type="match status" value="1"/>
</dbReference>
<evidence type="ECO:0000256" key="3">
    <source>
        <dbReference type="ARBA" id="ARBA00023002"/>
    </source>
</evidence>